<gene>
    <name evidence="1" type="ORF">PFCPEAIJ_00035</name>
</gene>
<proteinExistence type="predicted"/>
<name>A0A7G9YTU9_9EURY</name>
<protein>
    <submittedName>
        <fullName evidence="1">Uncharacterized protein</fullName>
    </submittedName>
</protein>
<sequence length="361" mass="41297">MYPEEYRSIISGLIDANEDIKTLLGLFYQLKGYTTEEALVKNFRAMTGKEEDDCGVLLKLLRKKSIIKVGAYDEYLCLSGYEAIFDRFAAKCSPQPGDLVDYVDKAVEEGEKAKLKMIETLLKMGKHGAGGFTQYAIIKTAIAELFSPAVFQSLENEFIARNLCVYGKKQTTEFLALYQNQREDTIEEAKEKLKEWKTNKLTEPLRKTVEKEITELVEGARTRMMSEKRKDKLAETLSIPESEMIGDTFGYFNGFSTDDSFLFSTCNVLVEHDTLYIVVTDSLSIYEAIEWKNFPVLFITEHIPKWIGKSKFEAVFKDAYPKLSERKIAIAVPNEVAYTNYKQGLLLELVNRLGIRKVWEL</sequence>
<dbReference type="EMBL" id="MT631469">
    <property type="protein sequence ID" value="QNO51433.1"/>
    <property type="molecule type" value="Genomic_DNA"/>
</dbReference>
<dbReference type="AlphaFoldDB" id="A0A7G9YTU9"/>
<accession>A0A7G9YTU9</accession>
<evidence type="ECO:0000313" key="1">
    <source>
        <dbReference type="EMBL" id="QNO51433.1"/>
    </source>
</evidence>
<organism evidence="1">
    <name type="scientific">Candidatus Methanophagaceae archaeon ANME-1 ERB6</name>
    <dbReference type="NCBI Taxonomy" id="2759912"/>
    <lineage>
        <taxon>Archaea</taxon>
        <taxon>Methanobacteriati</taxon>
        <taxon>Methanobacteriota</taxon>
        <taxon>Stenosarchaea group</taxon>
        <taxon>Methanomicrobia</taxon>
        <taxon>Candidatus Methanophagales</taxon>
        <taxon>Candidatus Methanophagaceae</taxon>
    </lineage>
</organism>
<reference evidence="1" key="1">
    <citation type="submission" date="2020-06" db="EMBL/GenBank/DDBJ databases">
        <title>Unique genomic features of the anaerobic methanotrophic archaea.</title>
        <authorList>
            <person name="Chadwick G.L."/>
            <person name="Skennerton C.T."/>
            <person name="Laso-Perez R."/>
            <person name="Leu A.O."/>
            <person name="Speth D.R."/>
            <person name="Yu H."/>
            <person name="Morgan-Lang C."/>
            <person name="Hatzenpichler R."/>
            <person name="Goudeau D."/>
            <person name="Malmstrom R."/>
            <person name="Brazelton W.J."/>
            <person name="Woyke T."/>
            <person name="Hallam S.J."/>
            <person name="Tyson G.W."/>
            <person name="Wegener G."/>
            <person name="Boetius A."/>
            <person name="Orphan V."/>
        </authorList>
    </citation>
    <scope>NUCLEOTIDE SEQUENCE</scope>
</reference>